<dbReference type="STRING" id="991.IW20_23085"/>
<name>A0A085ZYU2_FLAHY</name>
<dbReference type="AlphaFoldDB" id="A0A085ZYU2"/>
<gene>
    <name evidence="1" type="ORF">IW20_23085</name>
</gene>
<dbReference type="Proteomes" id="UP000028712">
    <property type="component" value="Unassembled WGS sequence"/>
</dbReference>
<comment type="caution">
    <text evidence="1">The sequence shown here is derived from an EMBL/GenBank/DDBJ whole genome shotgun (WGS) entry which is preliminary data.</text>
</comment>
<dbReference type="EMBL" id="JPRM01000049">
    <property type="protein sequence ID" value="KFF09606.1"/>
    <property type="molecule type" value="Genomic_DNA"/>
</dbReference>
<accession>A0A085ZYU2</accession>
<evidence type="ECO:0000313" key="2">
    <source>
        <dbReference type="Proteomes" id="UP000028712"/>
    </source>
</evidence>
<organism evidence="1 2">
    <name type="scientific">Flavobacterium hydatis</name>
    <name type="common">Cytophaga aquatilis</name>
    <dbReference type="NCBI Taxonomy" id="991"/>
    <lineage>
        <taxon>Bacteria</taxon>
        <taxon>Pseudomonadati</taxon>
        <taxon>Bacteroidota</taxon>
        <taxon>Flavobacteriia</taxon>
        <taxon>Flavobacteriales</taxon>
        <taxon>Flavobacteriaceae</taxon>
        <taxon>Flavobacterium</taxon>
    </lineage>
</organism>
<sequence>MFTRVDTILLRLKFIEMLRKIKSFVKLTPTYKLKNTVEDQFIKKIKCRFLFVSIEIFKPKNLNENFDWLVCQCIRIENNQLTKPNYEKPNNNTSRCS</sequence>
<proteinExistence type="predicted"/>
<protein>
    <submittedName>
        <fullName evidence="1">Uncharacterized protein</fullName>
    </submittedName>
</protein>
<reference evidence="1 2" key="1">
    <citation type="submission" date="2014-07" db="EMBL/GenBank/DDBJ databases">
        <title>Genome of Flavobacterium hydatis DSM 2063.</title>
        <authorList>
            <person name="Pipes S.E."/>
            <person name="Stropko S.J."/>
            <person name="Newman J.D."/>
        </authorList>
    </citation>
    <scope>NUCLEOTIDE SEQUENCE [LARGE SCALE GENOMIC DNA]</scope>
    <source>
        <strain evidence="1 2">DSM 2063</strain>
    </source>
</reference>
<evidence type="ECO:0000313" key="1">
    <source>
        <dbReference type="EMBL" id="KFF09606.1"/>
    </source>
</evidence>